<evidence type="ECO:0000256" key="2">
    <source>
        <dbReference type="ARBA" id="ARBA00022670"/>
    </source>
</evidence>
<dbReference type="Gene3D" id="2.130.10.120">
    <property type="entry name" value="Prolyl oligopeptidase, N-terminal domain"/>
    <property type="match status" value="1"/>
</dbReference>
<comment type="function">
    <text evidence="5">Serine peptidase whose precise substrate specificity remains unclear. Does not cleave peptides after a arginine or lysine residue. Regulates trans-Golgi network morphology and sorting by regulating the membrane binding of the AP-1 complex. May play a role in the regulation of synaptic vesicle exocytosis.</text>
</comment>
<dbReference type="SUPFAM" id="SSF50993">
    <property type="entry name" value="Peptidase/esterase 'gauge' domain"/>
    <property type="match status" value="1"/>
</dbReference>
<protein>
    <recommendedName>
        <fullName evidence="6">Prolyl endopeptidase</fullName>
        <ecNumber evidence="6">3.4.21.-</ecNumber>
    </recommendedName>
</protein>
<dbReference type="EMBL" id="BNJQ01000042">
    <property type="protein sequence ID" value="GHP12501.1"/>
    <property type="molecule type" value="Genomic_DNA"/>
</dbReference>
<keyword evidence="3 6" id="KW-0378">Hydrolase</keyword>
<evidence type="ECO:0000256" key="1">
    <source>
        <dbReference type="ARBA" id="ARBA00005228"/>
    </source>
</evidence>
<reference evidence="9" key="1">
    <citation type="submission" date="2020-10" db="EMBL/GenBank/DDBJ databases">
        <title>Unveiling of a novel bifunctional photoreceptor, Dualchrome1, isolated from a cosmopolitan green alga.</title>
        <authorList>
            <person name="Suzuki S."/>
            <person name="Kawachi M."/>
        </authorList>
    </citation>
    <scope>NUCLEOTIDE SEQUENCE</scope>
    <source>
        <strain evidence="9">NIES 2893</strain>
    </source>
</reference>
<comment type="similarity">
    <text evidence="1 6">Belongs to the peptidase S9A family.</text>
</comment>
<evidence type="ECO:0000256" key="6">
    <source>
        <dbReference type="RuleBase" id="RU368024"/>
    </source>
</evidence>
<dbReference type="GO" id="GO:0006508">
    <property type="term" value="P:proteolysis"/>
    <property type="evidence" value="ECO:0007669"/>
    <property type="project" value="UniProtKB-KW"/>
</dbReference>
<evidence type="ECO:0000256" key="3">
    <source>
        <dbReference type="ARBA" id="ARBA00022801"/>
    </source>
</evidence>
<dbReference type="AlphaFoldDB" id="A0A830I465"/>
<keyword evidence="2 6" id="KW-0645">Protease</keyword>
<dbReference type="EC" id="3.4.21.-" evidence="6"/>
<dbReference type="GO" id="GO:0004252">
    <property type="term" value="F:serine-type endopeptidase activity"/>
    <property type="evidence" value="ECO:0007669"/>
    <property type="project" value="UniProtKB-UniRule"/>
</dbReference>
<proteinExistence type="inferred from homology"/>
<sequence length="735" mass="82814">MKSFMKESDTSAPVPHGPYEYYRRTVESKSYKIHCRRPKNMEYGDNLEAAKPLDVEAVSAEAAKLIAEMQADGGKLPDDKALHVDGFYDPSFEVTGEDEEILLDENEEAKVHAHYVVGCVAISPSHQLMAYTVDTSGYETYDLRIVRLDTAKKANHELVDEIKNIDGHVTWGKDDDTIFYCKLDDAHRPYQVYRHTVAESADDDDVKLFEESDERHWVDLSKTRSGRFVVISSDSPETSEAHVIDLDDNNGTPTPRVIAAREHGCRYTLDHRGSLFYLVANRSANKTKEYLESTLCTLPVSAVLDGSAKEKGRTLWREVPSFPYEGEKDPERPERPIRMLESVSCFQTFLALSGRRDGYAAVWVLRPKSAPQGEHEEATPDFHVHQVFFQEPGSTVLEGPNRDYESKMLRVCHESMRMPSRDLDLDTRAEHLPLFVVKQQEVPGGYDQKDYRTASVAVPPEVRSTCFDGDEVEANSPPVRMTLMWKADMYEGEAIPKNAPVLLYAYGAYGVCIDPEFDFKRLPLLNRGFVYAIAHVRGGGEEGRNWYEGATGAKYLTKKRTFLDLVECARYLKREGICAPDKLCVEGRSAGGLTVGAALNLDPGVFDCAIAGVPFVDIMTTMCDSTIPLTVTEWEEWGNPNETAFHDYMCSYSPIDNVRGEKYPPMLCTSGLHDPRVAYWEPLKWVTTLRDTASGGPFLSKCDLESGHFSASDRYRYLRERAYELAFVISVISNK</sequence>
<dbReference type="PANTHER" id="PTHR11757">
    <property type="entry name" value="PROTEASE FAMILY S9A OLIGOPEPTIDASE"/>
    <property type="match status" value="1"/>
</dbReference>
<evidence type="ECO:0000313" key="9">
    <source>
        <dbReference type="EMBL" id="GHP12501.1"/>
    </source>
</evidence>
<evidence type="ECO:0000256" key="5">
    <source>
        <dbReference type="ARBA" id="ARBA00045448"/>
    </source>
</evidence>
<dbReference type="PANTHER" id="PTHR11757:SF19">
    <property type="entry name" value="PROLYL ENDOPEPTIDASE-LIKE"/>
    <property type="match status" value="1"/>
</dbReference>
<evidence type="ECO:0000313" key="10">
    <source>
        <dbReference type="Proteomes" id="UP000660262"/>
    </source>
</evidence>
<dbReference type="Proteomes" id="UP000660262">
    <property type="component" value="Unassembled WGS sequence"/>
</dbReference>
<organism evidence="9 10">
    <name type="scientific">Pycnococcus provasolii</name>
    <dbReference type="NCBI Taxonomy" id="41880"/>
    <lineage>
        <taxon>Eukaryota</taxon>
        <taxon>Viridiplantae</taxon>
        <taxon>Chlorophyta</taxon>
        <taxon>Pseudoscourfieldiophyceae</taxon>
        <taxon>Pseudoscourfieldiales</taxon>
        <taxon>Pycnococcaceae</taxon>
        <taxon>Pycnococcus</taxon>
    </lineage>
</organism>
<keyword evidence="10" id="KW-1185">Reference proteome</keyword>
<feature type="domain" description="Peptidase S9A N-terminal" evidence="8">
    <location>
        <begin position="92"/>
        <end position="286"/>
    </location>
</feature>
<accession>A0A830I465</accession>
<dbReference type="InterPro" id="IPR051543">
    <property type="entry name" value="Serine_Peptidase_S9A"/>
</dbReference>
<dbReference type="PRINTS" id="PR00862">
    <property type="entry name" value="PROLIGOPTASE"/>
</dbReference>
<keyword evidence="4 6" id="KW-0720">Serine protease</keyword>
<dbReference type="Gene3D" id="3.40.50.1820">
    <property type="entry name" value="alpha/beta hydrolase"/>
    <property type="match status" value="1"/>
</dbReference>
<dbReference type="OrthoDB" id="248387at2759"/>
<gene>
    <name evidence="9" type="ORF">PPROV_001122900</name>
</gene>
<dbReference type="InterPro" id="IPR023302">
    <property type="entry name" value="Pept_S9A_N"/>
</dbReference>
<dbReference type="InterPro" id="IPR001375">
    <property type="entry name" value="Peptidase_S9_cat"/>
</dbReference>
<evidence type="ECO:0000259" key="8">
    <source>
        <dbReference type="Pfam" id="PF02897"/>
    </source>
</evidence>
<feature type="domain" description="Peptidase S9 prolyl oligopeptidase catalytic" evidence="7">
    <location>
        <begin position="516"/>
        <end position="732"/>
    </location>
</feature>
<dbReference type="InterPro" id="IPR002470">
    <property type="entry name" value="Peptidase_S9A"/>
</dbReference>
<dbReference type="Pfam" id="PF02897">
    <property type="entry name" value="Peptidase_S9_N"/>
    <property type="match status" value="2"/>
</dbReference>
<dbReference type="InterPro" id="IPR029058">
    <property type="entry name" value="AB_hydrolase_fold"/>
</dbReference>
<dbReference type="Pfam" id="PF00326">
    <property type="entry name" value="Peptidase_S9"/>
    <property type="match status" value="1"/>
</dbReference>
<dbReference type="SUPFAM" id="SSF53474">
    <property type="entry name" value="alpha/beta-Hydrolases"/>
    <property type="match status" value="1"/>
</dbReference>
<evidence type="ECO:0000256" key="4">
    <source>
        <dbReference type="ARBA" id="ARBA00022825"/>
    </source>
</evidence>
<evidence type="ECO:0000259" key="7">
    <source>
        <dbReference type="Pfam" id="PF00326"/>
    </source>
</evidence>
<feature type="domain" description="Peptidase S9A N-terminal" evidence="8">
    <location>
        <begin position="1"/>
        <end position="62"/>
    </location>
</feature>
<comment type="caution">
    <text evidence="9">The sequence shown here is derived from an EMBL/GenBank/DDBJ whole genome shotgun (WGS) entry which is preliminary data.</text>
</comment>
<name>A0A830I465_9CHLO</name>